<dbReference type="InterPro" id="IPR036390">
    <property type="entry name" value="WH_DNA-bd_sf"/>
</dbReference>
<dbReference type="Pfam" id="PF03551">
    <property type="entry name" value="PadR"/>
    <property type="match status" value="1"/>
</dbReference>
<evidence type="ECO:0000313" key="2">
    <source>
        <dbReference type="EMBL" id="EHI54944.1"/>
    </source>
</evidence>
<dbReference type="InterPro" id="IPR052509">
    <property type="entry name" value="Metal_resp_DNA-bind_regulator"/>
</dbReference>
<dbReference type="Proteomes" id="UP000003011">
    <property type="component" value="Unassembled WGS sequence"/>
</dbReference>
<evidence type="ECO:0000313" key="3">
    <source>
        <dbReference type="Proteomes" id="UP000003011"/>
    </source>
</evidence>
<dbReference type="AlphaFoldDB" id="G5GK66"/>
<accession>G5GK66</accession>
<protein>
    <recommendedName>
        <fullName evidence="1">Transcription regulator PadR N-terminal domain-containing protein</fullName>
    </recommendedName>
</protein>
<dbReference type="PANTHER" id="PTHR33169:SF13">
    <property type="entry name" value="PADR-FAMILY TRANSCRIPTIONAL REGULATOR"/>
    <property type="match status" value="1"/>
</dbReference>
<comment type="caution">
    <text evidence="2">The sequence shown here is derived from an EMBL/GenBank/DDBJ whole genome shotgun (WGS) entry which is preliminary data.</text>
</comment>
<dbReference type="OrthoDB" id="9814826at2"/>
<dbReference type="InterPro" id="IPR005149">
    <property type="entry name" value="Tscrpt_reg_PadR_N"/>
</dbReference>
<reference evidence="2 3" key="1">
    <citation type="submission" date="2011-08" db="EMBL/GenBank/DDBJ databases">
        <title>The Genome Sequence of Johnsonella ignava ATCC 51276.</title>
        <authorList>
            <consortium name="The Broad Institute Genome Sequencing Platform"/>
            <person name="Earl A."/>
            <person name="Ward D."/>
            <person name="Feldgarden M."/>
            <person name="Gevers D."/>
            <person name="Izard J."/>
            <person name="Blanton J.M."/>
            <person name="Baranova O.V."/>
            <person name="Dewhirst F.E."/>
            <person name="Young S.K."/>
            <person name="Zeng Q."/>
            <person name="Gargeya S."/>
            <person name="Fitzgerald M."/>
            <person name="Haas B."/>
            <person name="Abouelleil A."/>
            <person name="Alvarado L."/>
            <person name="Arachchi H.M."/>
            <person name="Berlin A."/>
            <person name="Brown A."/>
            <person name="Chapman S.B."/>
            <person name="Chen Z."/>
            <person name="Dunbar C."/>
            <person name="Freedman E."/>
            <person name="Gearin G."/>
            <person name="Gellesch M."/>
            <person name="Goldberg J."/>
            <person name="Griggs A."/>
            <person name="Gujja S."/>
            <person name="Heiman D."/>
            <person name="Howarth C."/>
            <person name="Larson L."/>
            <person name="Lui A."/>
            <person name="MacDonald P.J.P."/>
            <person name="Montmayeur A."/>
            <person name="Murphy C."/>
            <person name="Neiman D."/>
            <person name="Pearson M."/>
            <person name="Priest M."/>
            <person name="Roberts A."/>
            <person name="Saif S."/>
            <person name="Shea T."/>
            <person name="Shenoy N."/>
            <person name="Sisk P."/>
            <person name="Stolte C."/>
            <person name="Sykes S."/>
            <person name="Wortman J."/>
            <person name="Nusbaum C."/>
            <person name="Birren B."/>
        </authorList>
    </citation>
    <scope>NUCLEOTIDE SEQUENCE [LARGE SCALE GENOMIC DNA]</scope>
    <source>
        <strain evidence="2 3">ATCC 51276</strain>
    </source>
</reference>
<dbReference type="RefSeq" id="WP_005541785.1">
    <property type="nucleotide sequence ID" value="NZ_JH378837.1"/>
</dbReference>
<sequence>MRDSISSGALTETTLLVLLSLYKELHGYGVKLFIEEKTNGRVVLGMGTLYGAIKNLVEKGWIVESSRVDGKVNYIITESGKEQVKKEEDRLCELQLLIKNIRGEEHEEN</sequence>
<feature type="domain" description="Transcription regulator PadR N-terminal" evidence="1">
    <location>
        <begin position="15"/>
        <end position="85"/>
    </location>
</feature>
<dbReference type="SUPFAM" id="SSF46785">
    <property type="entry name" value="Winged helix' DNA-binding domain"/>
    <property type="match status" value="1"/>
</dbReference>
<dbReference type="HOGENOM" id="CLU_063440_4_1_9"/>
<dbReference type="EMBL" id="ACZL01000032">
    <property type="protein sequence ID" value="EHI54944.1"/>
    <property type="molecule type" value="Genomic_DNA"/>
</dbReference>
<dbReference type="InterPro" id="IPR036388">
    <property type="entry name" value="WH-like_DNA-bd_sf"/>
</dbReference>
<evidence type="ECO:0000259" key="1">
    <source>
        <dbReference type="Pfam" id="PF03551"/>
    </source>
</evidence>
<gene>
    <name evidence="2" type="ORF">HMPREF9333_01957</name>
</gene>
<dbReference type="PANTHER" id="PTHR33169">
    <property type="entry name" value="PADR-FAMILY TRANSCRIPTIONAL REGULATOR"/>
    <property type="match status" value="1"/>
</dbReference>
<keyword evidence="3" id="KW-1185">Reference proteome</keyword>
<name>G5GK66_9FIRM</name>
<dbReference type="Gene3D" id="1.10.10.10">
    <property type="entry name" value="Winged helix-like DNA-binding domain superfamily/Winged helix DNA-binding domain"/>
    <property type="match status" value="1"/>
</dbReference>
<dbReference type="STRING" id="679200.HMPREF9333_01957"/>
<organism evidence="2 3">
    <name type="scientific">Johnsonella ignava ATCC 51276</name>
    <dbReference type="NCBI Taxonomy" id="679200"/>
    <lineage>
        <taxon>Bacteria</taxon>
        <taxon>Bacillati</taxon>
        <taxon>Bacillota</taxon>
        <taxon>Clostridia</taxon>
        <taxon>Lachnospirales</taxon>
        <taxon>Lachnospiraceae</taxon>
        <taxon>Johnsonella</taxon>
    </lineage>
</organism>
<dbReference type="eggNOG" id="COG1695">
    <property type="taxonomic scope" value="Bacteria"/>
</dbReference>
<proteinExistence type="predicted"/>